<evidence type="ECO:0000256" key="4">
    <source>
        <dbReference type="ARBA" id="ARBA00022989"/>
    </source>
</evidence>
<evidence type="ECO:0000256" key="2">
    <source>
        <dbReference type="ARBA" id="ARBA00022475"/>
    </source>
</evidence>
<keyword evidence="4 6" id="KW-1133">Transmembrane helix</keyword>
<accession>A0A6B8RWW4</accession>
<feature type="transmembrane region" description="Helical" evidence="6">
    <location>
        <begin position="36"/>
        <end position="57"/>
    </location>
</feature>
<dbReference type="RefSeq" id="WP_155704830.1">
    <property type="nucleotide sequence ID" value="NZ_CP034235.1"/>
</dbReference>
<keyword evidence="2" id="KW-1003">Cell membrane</keyword>
<dbReference type="InterPro" id="IPR027379">
    <property type="entry name" value="CLS_N"/>
</dbReference>
<dbReference type="EMBL" id="CP034235">
    <property type="protein sequence ID" value="QGQ99666.1"/>
    <property type="molecule type" value="Genomic_DNA"/>
</dbReference>
<dbReference type="OrthoDB" id="3243324at2"/>
<dbReference type="AlphaFoldDB" id="A0A6B8RWW4"/>
<feature type="domain" description="Cardiolipin synthase N-terminal" evidence="7">
    <location>
        <begin position="17"/>
        <end position="59"/>
    </location>
</feature>
<evidence type="ECO:0000256" key="1">
    <source>
        <dbReference type="ARBA" id="ARBA00004651"/>
    </source>
</evidence>
<feature type="transmembrane region" description="Helical" evidence="6">
    <location>
        <begin position="7"/>
        <end position="24"/>
    </location>
</feature>
<keyword evidence="5 6" id="KW-0472">Membrane</keyword>
<evidence type="ECO:0000313" key="8">
    <source>
        <dbReference type="EMBL" id="QGQ99666.1"/>
    </source>
</evidence>
<evidence type="ECO:0000256" key="6">
    <source>
        <dbReference type="SAM" id="Phobius"/>
    </source>
</evidence>
<reference evidence="9" key="1">
    <citation type="submission" date="2018-11" db="EMBL/GenBank/DDBJ databases">
        <title>Complete genome sequence of Paenibacillus sp. ML311-T8.</title>
        <authorList>
            <person name="Nam Y.-D."/>
            <person name="Kang J."/>
            <person name="Chung W.-H."/>
            <person name="Park Y.S."/>
        </authorList>
    </citation>
    <scope>NUCLEOTIDE SEQUENCE [LARGE SCALE GENOMIC DNA]</scope>
    <source>
        <strain evidence="9">ML311-T8</strain>
    </source>
</reference>
<dbReference type="KEGG" id="ppsc:EHS13_34790"/>
<gene>
    <name evidence="8" type="ORF">EHS13_34790</name>
</gene>
<evidence type="ECO:0000259" key="7">
    <source>
        <dbReference type="Pfam" id="PF13396"/>
    </source>
</evidence>
<sequence>MSISWNVILPVILIELILMAIALVDLAKTEKTNGPKLMWVTIIVLGNLLGTIAYFIFGRRNS</sequence>
<keyword evidence="3 6" id="KW-0812">Transmembrane</keyword>
<name>A0A6B8RWW4_9BACL</name>
<evidence type="ECO:0000313" key="9">
    <source>
        <dbReference type="Proteomes" id="UP000426246"/>
    </source>
</evidence>
<keyword evidence="9" id="KW-1185">Reference proteome</keyword>
<comment type="subcellular location">
    <subcellularLocation>
        <location evidence="1">Cell membrane</location>
        <topology evidence="1">Multi-pass membrane protein</topology>
    </subcellularLocation>
</comment>
<evidence type="ECO:0000256" key="5">
    <source>
        <dbReference type="ARBA" id="ARBA00023136"/>
    </source>
</evidence>
<organism evidence="8 9">
    <name type="scientific">Paenibacillus psychroresistens</name>
    <dbReference type="NCBI Taxonomy" id="1778678"/>
    <lineage>
        <taxon>Bacteria</taxon>
        <taxon>Bacillati</taxon>
        <taxon>Bacillota</taxon>
        <taxon>Bacilli</taxon>
        <taxon>Bacillales</taxon>
        <taxon>Paenibacillaceae</taxon>
        <taxon>Paenibacillus</taxon>
    </lineage>
</organism>
<dbReference type="Pfam" id="PF13396">
    <property type="entry name" value="PLDc_N"/>
    <property type="match status" value="1"/>
</dbReference>
<protein>
    <submittedName>
        <fullName evidence="8">PLDc_N domain-containing protein</fullName>
    </submittedName>
</protein>
<dbReference type="Proteomes" id="UP000426246">
    <property type="component" value="Chromosome"/>
</dbReference>
<proteinExistence type="predicted"/>
<evidence type="ECO:0000256" key="3">
    <source>
        <dbReference type="ARBA" id="ARBA00022692"/>
    </source>
</evidence>
<dbReference type="GO" id="GO:0005886">
    <property type="term" value="C:plasma membrane"/>
    <property type="evidence" value="ECO:0007669"/>
    <property type="project" value="UniProtKB-SubCell"/>
</dbReference>